<dbReference type="InterPro" id="IPR008280">
    <property type="entry name" value="Tub_FtsZ_C"/>
</dbReference>
<dbReference type="RefSeq" id="WP_075073541.1">
    <property type="nucleotide sequence ID" value="NZ_DF967972.1"/>
</dbReference>
<dbReference type="InterPro" id="IPR020805">
    <property type="entry name" value="Cell_div_FtsZ_CS"/>
</dbReference>
<dbReference type="InterPro" id="IPR045061">
    <property type="entry name" value="FtsZ/CetZ"/>
</dbReference>
<keyword evidence="3 8" id="KW-0132">Cell division</keyword>
<keyword evidence="5 8" id="KW-0342">GTP-binding</keyword>
<sequence>MDLNNQLQESFARIKVIGVGGGGCNAVNRMIDEGLSGIEFITVNTDAQALLLSKAPTRVRIGDKSTRGLGAGGNPEMGRKAAEESAEELYEVLKGSDMVFVTSGLGGGTGTGAAPIVAQIAKECGALTIGVVTRPFTFEGSRRQQSAEQGISKLKEHADTLIVIPNDRLLQIVDKRASLQDAFRTADDVLRQGIQGISELITVPGLINLDFADVRAIMSEGGAALMAVGSANGEDRARVAAEAAISSQLLDITIDGARGILFNVTGGSNLTLFEVNQAAAIIKETAHPDVNLIFGAVIDPNMGDDIRVTVIATGFDRAGVRPVSEQRPIRTSEDLSGSQSRPRPAERPNLNTNAAAPIPAPTEFSPRVYNTDDLDVPAFLRNRTNSQR</sequence>
<dbReference type="Proteomes" id="UP000055060">
    <property type="component" value="Unassembled WGS sequence"/>
</dbReference>
<dbReference type="Gene3D" id="3.30.1330.20">
    <property type="entry name" value="Tubulin/FtsZ, C-terminal domain"/>
    <property type="match status" value="1"/>
</dbReference>
<evidence type="ECO:0000256" key="11">
    <source>
        <dbReference type="SAM" id="MobiDB-lite"/>
    </source>
</evidence>
<name>A0A0S7BFA4_9CHLR</name>
<proteinExistence type="inferred from homology"/>
<reference evidence="14" key="1">
    <citation type="submission" date="2015-07" db="EMBL/GenBank/DDBJ databases">
        <title>Draft Genome Sequences of Anaerolinea thermolimosa IMO-1, Bellilinea caldifistulae GOMI-1, Leptolinea tardivitalis YMTK-2, Levilinea saccharolytica KIBI-1,Longilinea arvoryzae KOME-1, Previously Described as Members of the Anaerolineaceae (Chloroflexi).</title>
        <authorList>
            <person name="Sekiguchi Y."/>
            <person name="Ohashi A."/>
            <person name="Matsuura N."/>
            <person name="Tourlousse M.D."/>
        </authorList>
    </citation>
    <scope>NUCLEOTIDE SEQUENCE [LARGE SCALE GENOMIC DNA]</scope>
    <source>
        <strain evidence="14">KOME-1</strain>
    </source>
</reference>
<evidence type="ECO:0000256" key="5">
    <source>
        <dbReference type="ARBA" id="ARBA00023134"/>
    </source>
</evidence>
<dbReference type="SUPFAM" id="SSF52490">
    <property type="entry name" value="Tubulin nucleotide-binding domain-like"/>
    <property type="match status" value="1"/>
</dbReference>
<dbReference type="SUPFAM" id="SSF55307">
    <property type="entry name" value="Tubulin C-terminal domain-like"/>
    <property type="match status" value="1"/>
</dbReference>
<evidence type="ECO:0000256" key="3">
    <source>
        <dbReference type="ARBA" id="ARBA00022618"/>
    </source>
</evidence>
<dbReference type="FunFam" id="3.40.50.1440:FF:000023">
    <property type="entry name" value="Cell division protein FtsZ"/>
    <property type="match status" value="1"/>
</dbReference>
<dbReference type="AlphaFoldDB" id="A0A0S7BFA4"/>
<feature type="binding site" evidence="8">
    <location>
        <position position="143"/>
    </location>
    <ligand>
        <name>GTP</name>
        <dbReference type="ChEBI" id="CHEBI:37565"/>
    </ligand>
</feature>
<evidence type="ECO:0000256" key="6">
    <source>
        <dbReference type="ARBA" id="ARBA00023210"/>
    </source>
</evidence>
<dbReference type="Pfam" id="PF12327">
    <property type="entry name" value="FtsZ_C"/>
    <property type="match status" value="1"/>
</dbReference>
<dbReference type="GO" id="GO:0005525">
    <property type="term" value="F:GTP binding"/>
    <property type="evidence" value="ECO:0007669"/>
    <property type="project" value="UniProtKB-UniRule"/>
</dbReference>
<dbReference type="InterPro" id="IPR024757">
    <property type="entry name" value="FtsZ_C"/>
</dbReference>
<dbReference type="PROSITE" id="PS01135">
    <property type="entry name" value="FTSZ_2"/>
    <property type="match status" value="1"/>
</dbReference>
<keyword evidence="15" id="KW-1185">Reference proteome</keyword>
<evidence type="ECO:0000313" key="15">
    <source>
        <dbReference type="Proteomes" id="UP000055060"/>
    </source>
</evidence>
<dbReference type="STRING" id="360412.LARV_02035"/>
<accession>A0A0S7BFA4</accession>
<feature type="compositionally biased region" description="Low complexity" evidence="11">
    <location>
        <begin position="348"/>
        <end position="357"/>
    </location>
</feature>
<dbReference type="EMBL" id="DF967972">
    <property type="protein sequence ID" value="GAP14269.1"/>
    <property type="molecule type" value="Genomic_DNA"/>
</dbReference>
<evidence type="ECO:0000256" key="4">
    <source>
        <dbReference type="ARBA" id="ARBA00022741"/>
    </source>
</evidence>
<feature type="domain" description="Tubulin/FtsZ GTPase" evidence="12">
    <location>
        <begin position="13"/>
        <end position="205"/>
    </location>
</feature>
<dbReference type="InterPro" id="IPR018316">
    <property type="entry name" value="Tubulin/FtsZ_2-layer-sand-dom"/>
</dbReference>
<evidence type="ECO:0000256" key="1">
    <source>
        <dbReference type="ARBA" id="ARBA00009690"/>
    </source>
</evidence>
<dbReference type="GO" id="GO:0005737">
    <property type="term" value="C:cytoplasm"/>
    <property type="evidence" value="ECO:0007669"/>
    <property type="project" value="UniProtKB-SubCell"/>
</dbReference>
<feature type="binding site" evidence="8">
    <location>
        <begin position="21"/>
        <end position="25"/>
    </location>
    <ligand>
        <name>GTP</name>
        <dbReference type="ChEBI" id="CHEBI:37565"/>
    </ligand>
</feature>
<keyword evidence="4 8" id="KW-0547">Nucleotide-binding</keyword>
<dbReference type="HAMAP" id="MF_00909">
    <property type="entry name" value="FtsZ"/>
    <property type="match status" value="1"/>
</dbReference>
<feature type="binding site" evidence="8">
    <location>
        <begin position="108"/>
        <end position="110"/>
    </location>
    <ligand>
        <name>GTP</name>
        <dbReference type="ChEBI" id="CHEBI:37565"/>
    </ligand>
</feature>
<dbReference type="PRINTS" id="PR00423">
    <property type="entry name" value="CELLDVISFTSZ"/>
</dbReference>
<dbReference type="PANTHER" id="PTHR30314:SF3">
    <property type="entry name" value="MITOCHONDRIAL DIVISION PROTEIN FSZA"/>
    <property type="match status" value="1"/>
</dbReference>
<keyword evidence="6 8" id="KW-0717">Septation</keyword>
<protein>
    <recommendedName>
        <fullName evidence="8 9">Cell division protein FtsZ</fullName>
    </recommendedName>
</protein>
<gene>
    <name evidence="8" type="primary">ftsZ</name>
    <name evidence="14" type="ORF">LARV_02035</name>
</gene>
<evidence type="ECO:0000256" key="10">
    <source>
        <dbReference type="RuleBase" id="RU000631"/>
    </source>
</evidence>
<dbReference type="InterPro" id="IPR000158">
    <property type="entry name" value="Cell_div_FtsZ"/>
</dbReference>
<keyword evidence="2 8" id="KW-0963">Cytoplasm</keyword>
<dbReference type="SMART" id="SM00864">
    <property type="entry name" value="Tubulin"/>
    <property type="match status" value="1"/>
</dbReference>
<dbReference type="NCBIfam" id="TIGR00065">
    <property type="entry name" value="ftsZ"/>
    <property type="match status" value="1"/>
</dbReference>
<keyword evidence="7 8" id="KW-0131">Cell cycle</keyword>
<dbReference type="InterPro" id="IPR036525">
    <property type="entry name" value="Tubulin/FtsZ_GTPase_sf"/>
</dbReference>
<dbReference type="SMART" id="SM00865">
    <property type="entry name" value="Tubulin_C"/>
    <property type="match status" value="1"/>
</dbReference>
<dbReference type="GO" id="GO:0051258">
    <property type="term" value="P:protein polymerization"/>
    <property type="evidence" value="ECO:0007669"/>
    <property type="project" value="UniProtKB-UniRule"/>
</dbReference>
<evidence type="ECO:0000259" key="13">
    <source>
        <dbReference type="SMART" id="SM00865"/>
    </source>
</evidence>
<dbReference type="GO" id="GO:0043093">
    <property type="term" value="P:FtsZ-dependent cytokinesis"/>
    <property type="evidence" value="ECO:0007669"/>
    <property type="project" value="UniProtKB-UniRule"/>
</dbReference>
<dbReference type="GO" id="GO:0000917">
    <property type="term" value="P:division septum assembly"/>
    <property type="evidence" value="ECO:0007669"/>
    <property type="project" value="UniProtKB-KW"/>
</dbReference>
<dbReference type="GO" id="GO:0003924">
    <property type="term" value="F:GTPase activity"/>
    <property type="evidence" value="ECO:0007669"/>
    <property type="project" value="UniProtKB-UniRule"/>
</dbReference>
<dbReference type="CDD" id="cd02201">
    <property type="entry name" value="FtsZ_type1"/>
    <property type="match status" value="1"/>
</dbReference>
<comment type="function">
    <text evidence="8 10">Essential cell division protein that forms a contractile ring structure (Z ring) at the future cell division site. The regulation of the ring assembly controls the timing and the location of cell division. One of the functions of the FtsZ ring is to recruit other cell division proteins to the septum to produce a new cell wall between the dividing cells. Binds GTP and shows GTPase activity.</text>
</comment>
<evidence type="ECO:0000259" key="12">
    <source>
        <dbReference type="SMART" id="SM00864"/>
    </source>
</evidence>
<feature type="binding site" evidence="8">
    <location>
        <position position="187"/>
    </location>
    <ligand>
        <name>GTP</name>
        <dbReference type="ChEBI" id="CHEBI:37565"/>
    </ligand>
</feature>
<dbReference type="PROSITE" id="PS01134">
    <property type="entry name" value="FTSZ_1"/>
    <property type="match status" value="1"/>
</dbReference>
<dbReference type="OrthoDB" id="9813375at2"/>
<feature type="binding site" evidence="8">
    <location>
        <position position="139"/>
    </location>
    <ligand>
        <name>GTP</name>
        <dbReference type="ChEBI" id="CHEBI:37565"/>
    </ligand>
</feature>
<evidence type="ECO:0000256" key="2">
    <source>
        <dbReference type="ARBA" id="ARBA00022490"/>
    </source>
</evidence>
<feature type="region of interest" description="Disordered" evidence="11">
    <location>
        <begin position="321"/>
        <end position="369"/>
    </location>
</feature>
<dbReference type="PANTHER" id="PTHR30314">
    <property type="entry name" value="CELL DIVISION PROTEIN FTSZ-RELATED"/>
    <property type="match status" value="1"/>
</dbReference>
<dbReference type="InterPro" id="IPR003008">
    <property type="entry name" value="Tubulin_FtsZ_GTPase"/>
</dbReference>
<evidence type="ECO:0000313" key="14">
    <source>
        <dbReference type="EMBL" id="GAP14269.1"/>
    </source>
</evidence>
<dbReference type="GO" id="GO:0032153">
    <property type="term" value="C:cell division site"/>
    <property type="evidence" value="ECO:0007669"/>
    <property type="project" value="UniProtKB-UniRule"/>
</dbReference>
<feature type="domain" description="Tubulin/FtsZ 2-layer sandwich" evidence="13">
    <location>
        <begin position="207"/>
        <end position="324"/>
    </location>
</feature>
<comment type="subunit">
    <text evidence="8">Homodimer. Polymerizes to form a dynamic ring structure in a strictly GTP-dependent manner. Interacts directly with several other division proteins.</text>
</comment>
<organism evidence="14">
    <name type="scientific">Longilinea arvoryzae</name>
    <dbReference type="NCBI Taxonomy" id="360412"/>
    <lineage>
        <taxon>Bacteria</taxon>
        <taxon>Bacillati</taxon>
        <taxon>Chloroflexota</taxon>
        <taxon>Anaerolineae</taxon>
        <taxon>Anaerolineales</taxon>
        <taxon>Anaerolineaceae</taxon>
        <taxon>Longilinea</taxon>
    </lineage>
</organism>
<evidence type="ECO:0000256" key="7">
    <source>
        <dbReference type="ARBA" id="ARBA00023306"/>
    </source>
</evidence>
<comment type="subcellular location">
    <subcellularLocation>
        <location evidence="8">Cytoplasm</location>
    </subcellularLocation>
    <text evidence="8">Assembles at midcell at the inner surface of the cytoplasmic membrane.</text>
</comment>
<dbReference type="InterPro" id="IPR037103">
    <property type="entry name" value="Tubulin/FtsZ-like_C"/>
</dbReference>
<dbReference type="Gene3D" id="3.40.50.1440">
    <property type="entry name" value="Tubulin/FtsZ, GTPase domain"/>
    <property type="match status" value="1"/>
</dbReference>
<comment type="similarity">
    <text evidence="1 8 10">Belongs to the FtsZ family.</text>
</comment>
<evidence type="ECO:0000256" key="8">
    <source>
        <dbReference type="HAMAP-Rule" id="MF_00909"/>
    </source>
</evidence>
<evidence type="ECO:0000256" key="9">
    <source>
        <dbReference type="NCBIfam" id="TIGR00065"/>
    </source>
</evidence>
<dbReference type="Pfam" id="PF00091">
    <property type="entry name" value="Tubulin"/>
    <property type="match status" value="1"/>
</dbReference>